<protein>
    <submittedName>
        <fullName evidence="1">Uncharacterized protein</fullName>
    </submittedName>
</protein>
<accession>A0A3M7TTF7</accession>
<keyword evidence="2" id="KW-1185">Reference proteome</keyword>
<gene>
    <name evidence="1" type="ORF">EBO34_00510</name>
</gene>
<name>A0A3M7TTF7_9BACI</name>
<dbReference type="OrthoDB" id="2938223at2"/>
<evidence type="ECO:0000313" key="1">
    <source>
        <dbReference type="EMBL" id="RNA68491.1"/>
    </source>
</evidence>
<dbReference type="RefSeq" id="WP_122896016.1">
    <property type="nucleotide sequence ID" value="NZ_RHIB01000001.1"/>
</dbReference>
<dbReference type="AlphaFoldDB" id="A0A3M7TTF7"/>
<proteinExistence type="predicted"/>
<organism evidence="1 2">
    <name type="scientific">Alteribacter keqinensis</name>
    <dbReference type="NCBI Taxonomy" id="2483800"/>
    <lineage>
        <taxon>Bacteria</taxon>
        <taxon>Bacillati</taxon>
        <taxon>Bacillota</taxon>
        <taxon>Bacilli</taxon>
        <taxon>Bacillales</taxon>
        <taxon>Bacillaceae</taxon>
        <taxon>Alteribacter</taxon>
    </lineage>
</organism>
<evidence type="ECO:0000313" key="2">
    <source>
        <dbReference type="Proteomes" id="UP000278746"/>
    </source>
</evidence>
<reference evidence="1 2" key="1">
    <citation type="submission" date="2018-10" db="EMBL/GenBank/DDBJ databases">
        <title>Bacillus Keqinensis sp. nov., a moderately halophilic bacterium isolated from a saline-alkaline lake.</title>
        <authorList>
            <person name="Wang H."/>
        </authorList>
    </citation>
    <scope>NUCLEOTIDE SEQUENCE [LARGE SCALE GENOMIC DNA]</scope>
    <source>
        <strain evidence="1 2">KQ-3</strain>
    </source>
</reference>
<sequence length="101" mass="12093">MKPFSRISENRTFRIQWHRFCYYSNFVKSYYYGKSRYSDKAAVHKQLWQHWVSTPAPAPEEKTVHTREPLEPATQATQTRYQPFLEKLKSRLALIKGKVRA</sequence>
<comment type="caution">
    <text evidence="1">The sequence shown here is derived from an EMBL/GenBank/DDBJ whole genome shotgun (WGS) entry which is preliminary data.</text>
</comment>
<dbReference type="EMBL" id="RHIB01000001">
    <property type="protein sequence ID" value="RNA68491.1"/>
    <property type="molecule type" value="Genomic_DNA"/>
</dbReference>
<dbReference type="Proteomes" id="UP000278746">
    <property type="component" value="Unassembled WGS sequence"/>
</dbReference>